<proteinExistence type="predicted"/>
<sequence length="138" mass="14153">MAAVASIHVPSTCHDLDQLLDSFSEAATRSIVAAEAAAQAELLAATAAEEAAAAYLAAADAVGTPSFESLRDIAEKAERLLEALTLAAAHASQAYTDASAESMHASSAAYEAAILDDDDDDADEDEALKDEPSQAKDT</sequence>
<organism evidence="3 4">
    <name type="scientific">Adiantum capillus-veneris</name>
    <name type="common">Maidenhair fern</name>
    <dbReference type="NCBI Taxonomy" id="13818"/>
    <lineage>
        <taxon>Eukaryota</taxon>
        <taxon>Viridiplantae</taxon>
        <taxon>Streptophyta</taxon>
        <taxon>Embryophyta</taxon>
        <taxon>Tracheophyta</taxon>
        <taxon>Polypodiopsida</taxon>
        <taxon>Polypodiidae</taxon>
        <taxon>Polypodiales</taxon>
        <taxon>Pteridineae</taxon>
        <taxon>Pteridaceae</taxon>
        <taxon>Vittarioideae</taxon>
        <taxon>Adiantum</taxon>
    </lineage>
</organism>
<reference evidence="3" key="1">
    <citation type="submission" date="2021-01" db="EMBL/GenBank/DDBJ databases">
        <title>Adiantum capillus-veneris genome.</title>
        <authorList>
            <person name="Fang Y."/>
            <person name="Liao Q."/>
        </authorList>
    </citation>
    <scope>NUCLEOTIDE SEQUENCE</scope>
    <source>
        <strain evidence="3">H3</strain>
        <tissue evidence="3">Leaf</tissue>
    </source>
</reference>
<evidence type="ECO:0000256" key="1">
    <source>
        <dbReference type="SAM" id="Coils"/>
    </source>
</evidence>
<feature type="compositionally biased region" description="Acidic residues" evidence="2">
    <location>
        <begin position="114"/>
        <end position="128"/>
    </location>
</feature>
<evidence type="ECO:0000313" key="3">
    <source>
        <dbReference type="EMBL" id="KAI5065500.1"/>
    </source>
</evidence>
<gene>
    <name evidence="3" type="ORF">GOP47_0020195</name>
</gene>
<feature type="compositionally biased region" description="Basic and acidic residues" evidence="2">
    <location>
        <begin position="129"/>
        <end position="138"/>
    </location>
</feature>
<keyword evidence="4" id="KW-1185">Reference proteome</keyword>
<evidence type="ECO:0000256" key="2">
    <source>
        <dbReference type="SAM" id="MobiDB-lite"/>
    </source>
</evidence>
<dbReference type="AlphaFoldDB" id="A0A9D4Z979"/>
<feature type="coiled-coil region" evidence="1">
    <location>
        <begin position="67"/>
        <end position="94"/>
    </location>
</feature>
<dbReference type="EMBL" id="JABFUD020000019">
    <property type="protein sequence ID" value="KAI5065500.1"/>
    <property type="molecule type" value="Genomic_DNA"/>
</dbReference>
<dbReference type="Proteomes" id="UP000886520">
    <property type="component" value="Chromosome 19"/>
</dbReference>
<name>A0A9D4Z979_ADICA</name>
<comment type="caution">
    <text evidence="3">The sequence shown here is derived from an EMBL/GenBank/DDBJ whole genome shotgun (WGS) entry which is preliminary data.</text>
</comment>
<accession>A0A9D4Z979</accession>
<dbReference type="OrthoDB" id="10586734at2759"/>
<keyword evidence="1" id="KW-0175">Coiled coil</keyword>
<feature type="region of interest" description="Disordered" evidence="2">
    <location>
        <begin position="109"/>
        <end position="138"/>
    </location>
</feature>
<protein>
    <submittedName>
        <fullName evidence="3">Uncharacterized protein</fullName>
    </submittedName>
</protein>
<evidence type="ECO:0000313" key="4">
    <source>
        <dbReference type="Proteomes" id="UP000886520"/>
    </source>
</evidence>